<keyword evidence="2" id="KW-0472">Membrane</keyword>
<keyword evidence="2" id="KW-1133">Transmembrane helix</keyword>
<dbReference type="AlphaFoldDB" id="A0A1L7AIQ5"/>
<dbReference type="KEGG" id="rgi:RGI145_17770"/>
<dbReference type="RefSeq" id="WP_075799439.1">
    <property type="nucleotide sequence ID" value="NZ_CP015583.1"/>
</dbReference>
<sequence length="138" mass="15300">MAEEIRTREPLDVYPRAVLAVGFGTLLFLLLSLGGLFWIYDRTGIRANQPPAPQDFPAPALQTDPRGDLARFLSEQRRGLETYGWVDRERGLVRIPVRRAMEIQSGRGPEAYAPLEAPEPGVPLPVRPEAARRGEAGP</sequence>
<feature type="compositionally biased region" description="Low complexity" evidence="1">
    <location>
        <begin position="109"/>
        <end position="119"/>
    </location>
</feature>
<feature type="compositionally biased region" description="Basic and acidic residues" evidence="1">
    <location>
        <begin position="129"/>
        <end position="138"/>
    </location>
</feature>
<evidence type="ECO:0000256" key="1">
    <source>
        <dbReference type="SAM" id="MobiDB-lite"/>
    </source>
</evidence>
<evidence type="ECO:0000256" key="2">
    <source>
        <dbReference type="SAM" id="Phobius"/>
    </source>
</evidence>
<accession>A0A1L7AIQ5</accession>
<name>A0A1L7AIQ5_9PROT</name>
<organism evidence="3 4">
    <name type="scientific">Roseomonas gilardii</name>
    <dbReference type="NCBI Taxonomy" id="257708"/>
    <lineage>
        <taxon>Bacteria</taxon>
        <taxon>Pseudomonadati</taxon>
        <taxon>Pseudomonadota</taxon>
        <taxon>Alphaproteobacteria</taxon>
        <taxon>Acetobacterales</taxon>
        <taxon>Roseomonadaceae</taxon>
        <taxon>Roseomonas</taxon>
    </lineage>
</organism>
<gene>
    <name evidence="3" type="ORF">RGI145_17770</name>
</gene>
<keyword evidence="2" id="KW-0812">Transmembrane</keyword>
<dbReference type="Proteomes" id="UP000185494">
    <property type="component" value="Chromosome 1"/>
</dbReference>
<dbReference type="STRING" id="257708.RGI145_17770"/>
<proteinExistence type="predicted"/>
<protein>
    <submittedName>
        <fullName evidence="3">Uncharacterized protein</fullName>
    </submittedName>
</protein>
<evidence type="ECO:0000313" key="3">
    <source>
        <dbReference type="EMBL" id="APT58683.1"/>
    </source>
</evidence>
<reference evidence="3 4" key="1">
    <citation type="submission" date="2016-05" db="EMBL/GenBank/DDBJ databases">
        <title>Complete Genome and Methylome Analysis of Psychrotrophic Bacterial Isolates from Antarctic Lake Untersee.</title>
        <authorList>
            <person name="Fomenkov A."/>
            <person name="Akimov V.N."/>
            <person name="Vasilyeva L.V."/>
            <person name="Andersen D."/>
            <person name="Vincze T."/>
            <person name="Roberts R.J."/>
        </authorList>
    </citation>
    <scope>NUCLEOTIDE SEQUENCE [LARGE SCALE GENOMIC DNA]</scope>
    <source>
        <strain evidence="3 4">U14-5</strain>
    </source>
</reference>
<evidence type="ECO:0000313" key="4">
    <source>
        <dbReference type="Proteomes" id="UP000185494"/>
    </source>
</evidence>
<feature type="transmembrane region" description="Helical" evidence="2">
    <location>
        <begin position="17"/>
        <end position="40"/>
    </location>
</feature>
<feature type="region of interest" description="Disordered" evidence="1">
    <location>
        <begin position="108"/>
        <end position="138"/>
    </location>
</feature>
<dbReference type="EMBL" id="CP015583">
    <property type="protein sequence ID" value="APT58683.1"/>
    <property type="molecule type" value="Genomic_DNA"/>
</dbReference>